<comment type="similarity">
    <text evidence="11 12">Belongs to the ribose-phosphate pyrophosphokinase family. Class I subfamily.</text>
</comment>
<keyword evidence="8 12" id="KW-0460">Magnesium</keyword>
<feature type="active site" evidence="12">
    <location>
        <position position="195"/>
    </location>
</feature>
<dbReference type="GO" id="GO:0004749">
    <property type="term" value="F:ribose phosphate diphosphokinase activity"/>
    <property type="evidence" value="ECO:0007669"/>
    <property type="project" value="UniProtKB-UniRule"/>
</dbReference>
<keyword evidence="4 12" id="KW-0545">Nucleotide biosynthesis</keyword>
<keyword evidence="3 12" id="KW-0479">Metal-binding</keyword>
<dbReference type="Pfam" id="PF13793">
    <property type="entry name" value="Pribosyltran_N"/>
    <property type="match status" value="1"/>
</dbReference>
<evidence type="ECO:0000256" key="11">
    <source>
        <dbReference type="ARBA" id="ARBA00061444"/>
    </source>
</evidence>
<evidence type="ECO:0000256" key="8">
    <source>
        <dbReference type="ARBA" id="ARBA00022842"/>
    </source>
</evidence>
<evidence type="ECO:0000256" key="7">
    <source>
        <dbReference type="ARBA" id="ARBA00022840"/>
    </source>
</evidence>
<dbReference type="Pfam" id="PF14572">
    <property type="entry name" value="Pribosyl_synth"/>
    <property type="match status" value="1"/>
</dbReference>
<dbReference type="EC" id="2.7.6.1" evidence="12"/>
<feature type="binding site" evidence="12">
    <location>
        <position position="133"/>
    </location>
    <ligand>
        <name>Mg(2+)</name>
        <dbReference type="ChEBI" id="CHEBI:18420"/>
    </ligand>
</feature>
<dbReference type="InterPro" id="IPR029099">
    <property type="entry name" value="Pribosyltran_N"/>
</dbReference>
<dbReference type="InterPro" id="IPR005946">
    <property type="entry name" value="Rib-P_diPkinase"/>
</dbReference>
<comment type="subunit">
    <text evidence="12">Homohexamer.</text>
</comment>
<accession>A0A7V0MZN1</accession>
<dbReference type="InterPro" id="IPR000836">
    <property type="entry name" value="PRTase_dom"/>
</dbReference>
<dbReference type="UniPathway" id="UPA00087">
    <property type="reaction ID" value="UER00172"/>
</dbReference>
<dbReference type="InterPro" id="IPR029057">
    <property type="entry name" value="PRTase-like"/>
</dbReference>
<dbReference type="InterPro" id="IPR037515">
    <property type="entry name" value="Rib-P_diPkinase_bac"/>
</dbReference>
<evidence type="ECO:0000256" key="3">
    <source>
        <dbReference type="ARBA" id="ARBA00022723"/>
    </source>
</evidence>
<evidence type="ECO:0000256" key="9">
    <source>
        <dbReference type="ARBA" id="ARBA00049535"/>
    </source>
</evidence>
<evidence type="ECO:0000256" key="12">
    <source>
        <dbReference type="HAMAP-Rule" id="MF_00583"/>
    </source>
</evidence>
<reference evidence="14" key="1">
    <citation type="journal article" date="2020" name="mSystems">
        <title>Genome- and Community-Level Interaction Insights into Carbon Utilization and Element Cycling Functions of Hydrothermarchaeota in Hydrothermal Sediment.</title>
        <authorList>
            <person name="Zhou Z."/>
            <person name="Liu Y."/>
            <person name="Xu W."/>
            <person name="Pan J."/>
            <person name="Luo Z.H."/>
            <person name="Li M."/>
        </authorList>
    </citation>
    <scope>NUCLEOTIDE SEQUENCE [LARGE SCALE GENOMIC DNA]</scope>
    <source>
        <strain evidence="14">HyVt-219</strain>
    </source>
</reference>
<proteinExistence type="inferred from homology"/>
<dbReference type="GO" id="GO:0002189">
    <property type="term" value="C:ribose phosphate diphosphokinase complex"/>
    <property type="evidence" value="ECO:0007669"/>
    <property type="project" value="TreeGrafter"/>
</dbReference>
<dbReference type="EMBL" id="DRBC01000149">
    <property type="protein sequence ID" value="HDN84621.1"/>
    <property type="molecule type" value="Genomic_DNA"/>
</dbReference>
<evidence type="ECO:0000256" key="2">
    <source>
        <dbReference type="ARBA" id="ARBA00022679"/>
    </source>
</evidence>
<feature type="binding site" evidence="12">
    <location>
        <position position="172"/>
    </location>
    <ligand>
        <name>Mg(2+)</name>
        <dbReference type="ChEBI" id="CHEBI:18420"/>
    </ligand>
</feature>
<comment type="caution">
    <text evidence="14">The sequence shown here is derived from an EMBL/GenBank/DDBJ whole genome shotgun (WGS) entry which is preliminary data.</text>
</comment>
<dbReference type="HAMAP" id="MF_00583_B">
    <property type="entry name" value="RibP_PPkinase_B"/>
    <property type="match status" value="1"/>
</dbReference>
<evidence type="ECO:0000256" key="6">
    <source>
        <dbReference type="ARBA" id="ARBA00022777"/>
    </source>
</evidence>
<comment type="catalytic activity">
    <reaction evidence="9 12">
        <text>D-ribose 5-phosphate + ATP = 5-phospho-alpha-D-ribose 1-diphosphate + AMP + H(+)</text>
        <dbReference type="Rhea" id="RHEA:15609"/>
        <dbReference type="ChEBI" id="CHEBI:15378"/>
        <dbReference type="ChEBI" id="CHEBI:30616"/>
        <dbReference type="ChEBI" id="CHEBI:58017"/>
        <dbReference type="ChEBI" id="CHEBI:78346"/>
        <dbReference type="ChEBI" id="CHEBI:456215"/>
        <dbReference type="EC" id="2.7.6.1"/>
    </reaction>
</comment>
<dbReference type="SUPFAM" id="SSF53271">
    <property type="entry name" value="PRTase-like"/>
    <property type="match status" value="2"/>
</dbReference>
<feature type="binding site" evidence="12">
    <location>
        <position position="221"/>
    </location>
    <ligand>
        <name>D-ribose 5-phosphate</name>
        <dbReference type="ChEBI" id="CHEBI:78346"/>
    </ligand>
</feature>
<name>A0A7V0MZN1_UNCAE</name>
<feature type="binding site" evidence="12">
    <location>
        <begin position="99"/>
        <end position="100"/>
    </location>
    <ligand>
        <name>ATP</name>
        <dbReference type="ChEBI" id="CHEBI:30616"/>
    </ligand>
</feature>
<evidence type="ECO:0000259" key="13">
    <source>
        <dbReference type="Pfam" id="PF13793"/>
    </source>
</evidence>
<keyword evidence="12" id="KW-0963">Cytoplasm</keyword>
<keyword evidence="6 12" id="KW-0418">Kinase</keyword>
<dbReference type="CDD" id="cd06223">
    <property type="entry name" value="PRTases_typeI"/>
    <property type="match status" value="1"/>
</dbReference>
<feature type="binding site" evidence="12">
    <location>
        <position position="197"/>
    </location>
    <ligand>
        <name>D-ribose 5-phosphate</name>
        <dbReference type="ChEBI" id="CHEBI:78346"/>
    </ligand>
</feature>
<evidence type="ECO:0000256" key="1">
    <source>
        <dbReference type="ARBA" id="ARBA00004996"/>
    </source>
</evidence>
<organism evidence="14">
    <name type="scientific">Aerophobetes bacterium</name>
    <dbReference type="NCBI Taxonomy" id="2030807"/>
    <lineage>
        <taxon>Bacteria</taxon>
        <taxon>Candidatus Aerophobota</taxon>
    </lineage>
</organism>
<dbReference type="GO" id="GO:0005737">
    <property type="term" value="C:cytoplasm"/>
    <property type="evidence" value="ECO:0007669"/>
    <property type="project" value="UniProtKB-SubCell"/>
</dbReference>
<dbReference type="NCBIfam" id="NF002320">
    <property type="entry name" value="PRK01259.1"/>
    <property type="match status" value="1"/>
</dbReference>
<dbReference type="GO" id="GO:0000287">
    <property type="term" value="F:magnesium ion binding"/>
    <property type="evidence" value="ECO:0007669"/>
    <property type="project" value="UniProtKB-UniRule"/>
</dbReference>
<keyword evidence="5 12" id="KW-0547">Nucleotide-binding</keyword>
<dbReference type="SMART" id="SM01400">
    <property type="entry name" value="Pribosyltran_N"/>
    <property type="match status" value="1"/>
</dbReference>
<dbReference type="Gene3D" id="3.40.50.2020">
    <property type="match status" value="2"/>
</dbReference>
<dbReference type="GO" id="GO:0006015">
    <property type="term" value="P:5-phosphoribose 1-diphosphate biosynthetic process"/>
    <property type="evidence" value="ECO:0007669"/>
    <property type="project" value="UniProtKB-UniRule"/>
</dbReference>
<dbReference type="AlphaFoldDB" id="A0A7V0MZN1"/>
<comment type="subcellular location">
    <subcellularLocation>
        <location evidence="12">Cytoplasm</location>
    </subcellularLocation>
</comment>
<comment type="pathway">
    <text evidence="1 12">Metabolic intermediate biosynthesis; 5-phospho-alpha-D-ribose 1-diphosphate biosynthesis; 5-phospho-alpha-D-ribose 1-diphosphate from D-ribose 5-phosphate (route I): step 1/1.</text>
</comment>
<keyword evidence="7 12" id="KW-0067">ATP-binding</keyword>
<gene>
    <name evidence="12" type="primary">prs</name>
    <name evidence="14" type="ORF">ENG47_02530</name>
</gene>
<dbReference type="GO" id="GO:0006164">
    <property type="term" value="P:purine nucleotide biosynthetic process"/>
    <property type="evidence" value="ECO:0007669"/>
    <property type="project" value="TreeGrafter"/>
</dbReference>
<dbReference type="NCBIfam" id="TIGR01251">
    <property type="entry name" value="ribP_PPkin"/>
    <property type="match status" value="1"/>
</dbReference>
<sequence length="316" mass="35084">MELNEELKIFSGRANRQLAQKIAEYLGITLGEMEVRSFSDGEIYVKINENVRGRDVFLVQPTSPPVNENLMELLIMIDACQRASAQRITAVVPYYGYARQDRKDQPRVPITAKLVANLITKAGTDRILTLDLHVDQIQGFFDIKVDHLFAAPVIIDYFRKKKLDNLTVLSPDVGGLRRARAYARALKVPLAIVDKRRPTANEAEIIHIVGEVKGRQILIIDDMVDTGGTLLAAVNILMEKGAVGVYAACTHPVLSGNAYQKIENSPLKELVVTDTIPLDLSKSTDKIKVLSVAPLLGEAIKRIHQNKSVSSLFYIK</sequence>
<dbReference type="Proteomes" id="UP000885660">
    <property type="component" value="Unassembled WGS sequence"/>
</dbReference>
<dbReference type="PANTHER" id="PTHR10210">
    <property type="entry name" value="RIBOSE-PHOSPHATE DIPHOSPHOKINASE FAMILY MEMBER"/>
    <property type="match status" value="1"/>
</dbReference>
<dbReference type="FunFam" id="3.40.50.2020:FF:000001">
    <property type="entry name" value="Ribose-phosphate pyrophosphokinase"/>
    <property type="match status" value="1"/>
</dbReference>
<feature type="domain" description="Ribose-phosphate pyrophosphokinase N-terminal" evidence="13">
    <location>
        <begin position="7"/>
        <end position="123"/>
    </location>
</feature>
<comment type="cofactor">
    <cofactor evidence="12">
        <name>Mg(2+)</name>
        <dbReference type="ChEBI" id="CHEBI:18420"/>
    </cofactor>
    <text evidence="12">Binds 2 Mg(2+) ions per subunit.</text>
</comment>
<evidence type="ECO:0000313" key="14">
    <source>
        <dbReference type="EMBL" id="HDN84621.1"/>
    </source>
</evidence>
<dbReference type="GO" id="GO:0016301">
    <property type="term" value="F:kinase activity"/>
    <property type="evidence" value="ECO:0007669"/>
    <property type="project" value="UniProtKB-KW"/>
</dbReference>
<evidence type="ECO:0000256" key="5">
    <source>
        <dbReference type="ARBA" id="ARBA00022741"/>
    </source>
</evidence>
<evidence type="ECO:0000256" key="10">
    <source>
        <dbReference type="ARBA" id="ARBA00054914"/>
    </source>
</evidence>
<evidence type="ECO:0000256" key="4">
    <source>
        <dbReference type="ARBA" id="ARBA00022727"/>
    </source>
</evidence>
<keyword evidence="2 12" id="KW-0808">Transferase</keyword>
<comment type="function">
    <text evidence="10 12">Involved in the biosynthesis of the central metabolite phospho-alpha-D-ribosyl-1-pyrophosphate (PRPP) via the transfer of pyrophosphoryl group from ATP to 1-hydroxyl of ribose-5-phosphate (Rib-5-P).</text>
</comment>
<dbReference type="GO" id="GO:0005524">
    <property type="term" value="F:ATP binding"/>
    <property type="evidence" value="ECO:0007669"/>
    <property type="project" value="UniProtKB-KW"/>
</dbReference>
<feature type="binding site" evidence="12">
    <location>
        <begin position="225"/>
        <end position="229"/>
    </location>
    <ligand>
        <name>D-ribose 5-phosphate</name>
        <dbReference type="ChEBI" id="CHEBI:78346"/>
    </ligand>
</feature>
<feature type="binding site" evidence="12">
    <location>
        <begin position="40"/>
        <end position="42"/>
    </location>
    <ligand>
        <name>ATP</name>
        <dbReference type="ChEBI" id="CHEBI:30616"/>
    </ligand>
</feature>
<protein>
    <recommendedName>
        <fullName evidence="12">Ribose-phosphate pyrophosphokinase</fullName>
        <shortName evidence="12">RPPK</shortName>
        <ecNumber evidence="12">2.7.6.1</ecNumber>
    </recommendedName>
    <alternativeName>
        <fullName evidence="12">5-phospho-D-ribosyl alpha-1-diphosphate synthase</fullName>
    </alternativeName>
    <alternativeName>
        <fullName evidence="12">Phosphoribosyl diphosphate synthase</fullName>
    </alternativeName>
    <alternativeName>
        <fullName evidence="12">Phosphoribosyl pyrophosphate synthase</fullName>
        <shortName evidence="12">P-Rib-PP synthase</shortName>
        <shortName evidence="12">PRPP synthase</shortName>
        <shortName evidence="12">PRPPase</shortName>
    </alternativeName>
</protein>
<dbReference type="PANTHER" id="PTHR10210:SF41">
    <property type="entry name" value="RIBOSE-PHOSPHATE PYROPHOSPHOKINASE 1, CHLOROPLASTIC"/>
    <property type="match status" value="1"/>
</dbReference>